<dbReference type="PANTHER" id="PTHR47642:SF5">
    <property type="entry name" value="ATP-DEPENDENT DNA HELICASE"/>
    <property type="match status" value="1"/>
</dbReference>
<dbReference type="PANTHER" id="PTHR47642">
    <property type="entry name" value="ATP-DEPENDENT DNA HELICASE"/>
    <property type="match status" value="1"/>
</dbReference>
<reference evidence="2" key="1">
    <citation type="journal article" date="2018" name="Nat. Microbiol.">
        <title>Leveraging single-cell genomics to expand the fungal tree of life.</title>
        <authorList>
            <person name="Ahrendt S.R."/>
            <person name="Quandt C.A."/>
            <person name="Ciobanu D."/>
            <person name="Clum A."/>
            <person name="Salamov A."/>
            <person name="Andreopoulos B."/>
            <person name="Cheng J.F."/>
            <person name="Woyke T."/>
            <person name="Pelin A."/>
            <person name="Henrissat B."/>
            <person name="Reynolds N.K."/>
            <person name="Benny G.L."/>
            <person name="Smith M.E."/>
            <person name="James T.Y."/>
            <person name="Grigoriev I.V."/>
        </authorList>
    </citation>
    <scope>NUCLEOTIDE SEQUENCE [LARGE SCALE GENOMIC DNA]</scope>
</reference>
<sequence length="62" mass="7194">SCHKSQGLTLDHNEAHLQGAFCYGQVYVMLSRCSSMKGLIIRNFSEESILVDEKVWEFYEQH</sequence>
<feature type="non-terminal residue" evidence="1">
    <location>
        <position position="1"/>
    </location>
</feature>
<evidence type="ECO:0000313" key="1">
    <source>
        <dbReference type="EMBL" id="RKO94592.1"/>
    </source>
</evidence>
<dbReference type="OrthoDB" id="432234at2759"/>
<evidence type="ECO:0000313" key="2">
    <source>
        <dbReference type="Proteomes" id="UP000269721"/>
    </source>
</evidence>
<name>A0A4P9WPW3_9FUNG</name>
<accession>A0A4P9WPW3</accession>
<dbReference type="InterPro" id="IPR051055">
    <property type="entry name" value="PIF1_helicase"/>
</dbReference>
<organism evidence="1 2">
    <name type="scientific">Blyttiomyces helicus</name>
    <dbReference type="NCBI Taxonomy" id="388810"/>
    <lineage>
        <taxon>Eukaryota</taxon>
        <taxon>Fungi</taxon>
        <taxon>Fungi incertae sedis</taxon>
        <taxon>Chytridiomycota</taxon>
        <taxon>Chytridiomycota incertae sedis</taxon>
        <taxon>Chytridiomycetes</taxon>
        <taxon>Chytridiomycetes incertae sedis</taxon>
        <taxon>Blyttiomyces</taxon>
    </lineage>
</organism>
<proteinExistence type="predicted"/>
<protein>
    <submittedName>
        <fullName evidence="1">Uncharacterized protein</fullName>
    </submittedName>
</protein>
<dbReference type="AlphaFoldDB" id="A0A4P9WPW3"/>
<gene>
    <name evidence="1" type="ORF">BDK51DRAFT_22241</name>
</gene>
<dbReference type="EMBL" id="KZ993857">
    <property type="protein sequence ID" value="RKO94592.1"/>
    <property type="molecule type" value="Genomic_DNA"/>
</dbReference>
<keyword evidence="2" id="KW-1185">Reference proteome</keyword>
<dbReference type="Proteomes" id="UP000269721">
    <property type="component" value="Unassembled WGS sequence"/>
</dbReference>